<gene>
    <name evidence="2" type="ORF">RFI_10218</name>
</gene>
<evidence type="ECO:0000313" key="2">
    <source>
        <dbReference type="EMBL" id="ETO26915.1"/>
    </source>
</evidence>
<evidence type="ECO:0000313" key="3">
    <source>
        <dbReference type="Proteomes" id="UP000023152"/>
    </source>
</evidence>
<dbReference type="Proteomes" id="UP000023152">
    <property type="component" value="Unassembled WGS sequence"/>
</dbReference>
<dbReference type="EMBL" id="ASPP01007571">
    <property type="protein sequence ID" value="ETO26915.1"/>
    <property type="molecule type" value="Genomic_DNA"/>
</dbReference>
<protein>
    <submittedName>
        <fullName evidence="2">Uncharacterized protein</fullName>
    </submittedName>
</protein>
<keyword evidence="1" id="KW-1133">Transmembrane helix</keyword>
<name>X6NKW9_RETFI</name>
<organism evidence="2 3">
    <name type="scientific">Reticulomyxa filosa</name>
    <dbReference type="NCBI Taxonomy" id="46433"/>
    <lineage>
        <taxon>Eukaryota</taxon>
        <taxon>Sar</taxon>
        <taxon>Rhizaria</taxon>
        <taxon>Retaria</taxon>
        <taxon>Foraminifera</taxon>
        <taxon>Monothalamids</taxon>
        <taxon>Reticulomyxidae</taxon>
        <taxon>Reticulomyxa</taxon>
    </lineage>
</organism>
<keyword evidence="1" id="KW-0812">Transmembrane</keyword>
<evidence type="ECO:0000256" key="1">
    <source>
        <dbReference type="SAM" id="Phobius"/>
    </source>
</evidence>
<reference evidence="2 3" key="1">
    <citation type="journal article" date="2013" name="Curr. Biol.">
        <title>The Genome of the Foraminiferan Reticulomyxa filosa.</title>
        <authorList>
            <person name="Glockner G."/>
            <person name="Hulsmann N."/>
            <person name="Schleicher M."/>
            <person name="Noegel A.A."/>
            <person name="Eichinger L."/>
            <person name="Gallinger C."/>
            <person name="Pawlowski J."/>
            <person name="Sierra R."/>
            <person name="Euteneuer U."/>
            <person name="Pillet L."/>
            <person name="Moustafa A."/>
            <person name="Platzer M."/>
            <person name="Groth M."/>
            <person name="Szafranski K."/>
            <person name="Schliwa M."/>
        </authorList>
    </citation>
    <scope>NUCLEOTIDE SEQUENCE [LARGE SCALE GENOMIC DNA]</scope>
</reference>
<keyword evidence="3" id="KW-1185">Reference proteome</keyword>
<keyword evidence="1" id="KW-0472">Membrane</keyword>
<sequence>MTAPNVTSTSSTYLDWNKGYDIEGAKSTNMLPNEQADQREKEKAWSNSTYLQEMELSCDQMWNRMNQVCLQQAINERKIWCYYKSISGYAPSVFHYSAFLRKTAQILKEYQQVKYNNAKKRQQLQHSEQRKKQPIAVFNVEVRKALCITFLFFLVAIFLVVKKFQTVKTNQKKKSLCLRDVVMHSEICTFRKNNNKTKGKRINSV</sequence>
<feature type="transmembrane region" description="Helical" evidence="1">
    <location>
        <begin position="142"/>
        <end position="161"/>
    </location>
</feature>
<proteinExistence type="predicted"/>
<dbReference type="AlphaFoldDB" id="X6NKW9"/>
<comment type="caution">
    <text evidence="2">The sequence shown here is derived from an EMBL/GenBank/DDBJ whole genome shotgun (WGS) entry which is preliminary data.</text>
</comment>
<accession>X6NKW9</accession>